<keyword evidence="6" id="KW-0325">Glycoprotein</keyword>
<organism evidence="10 11">
    <name type="scientific">Trapa incisa</name>
    <dbReference type="NCBI Taxonomy" id="236973"/>
    <lineage>
        <taxon>Eukaryota</taxon>
        <taxon>Viridiplantae</taxon>
        <taxon>Streptophyta</taxon>
        <taxon>Embryophyta</taxon>
        <taxon>Tracheophyta</taxon>
        <taxon>Spermatophyta</taxon>
        <taxon>Magnoliopsida</taxon>
        <taxon>eudicotyledons</taxon>
        <taxon>Gunneridae</taxon>
        <taxon>Pentapetalae</taxon>
        <taxon>rosids</taxon>
        <taxon>malvids</taxon>
        <taxon>Myrtales</taxon>
        <taxon>Lythraceae</taxon>
        <taxon>Trapa</taxon>
    </lineage>
</organism>
<dbReference type="AlphaFoldDB" id="A0AAN7KPR4"/>
<feature type="domain" description="Subtilisin-like protease fibronectin type-III" evidence="9">
    <location>
        <begin position="388"/>
        <end position="489"/>
    </location>
</feature>
<keyword evidence="3" id="KW-0732">Signal</keyword>
<dbReference type="PANTHER" id="PTHR10795">
    <property type="entry name" value="PROPROTEIN CONVERTASE SUBTILISIN/KEXIN"/>
    <property type="match status" value="1"/>
</dbReference>
<dbReference type="SUPFAM" id="SSF52743">
    <property type="entry name" value="Subtilisin-like"/>
    <property type="match status" value="1"/>
</dbReference>
<sequence length="493" mass="52201">MARKARVSVYKVCWLGGCFPSDILAAIDRAILDGVNVLSLSLGGKSSDFYRDNLAIGAFAATEKGIDRDFPAYVSLGNGKNYSGVSLYNGSSLTGTLLPFVYAANASKNTTGNFCIAGTLDPEKVAGKIILCDRGMTLNVEKGQVVKQACGAEMVLVNTAESGEELVAEAHLLPATSVSEKMGSEIKKYLLSDPNPTVTIIFEGTKVGIQPAPVVSAFSSRGPSKVAPSILKPDMIAPGVNILAGWTGAASPTGLPTDSRRPRRVQHYLWDLHVLPPHVSSLAAFIKARHSDWSPAAIRSALMTTAYHKGKDSRPLMDVATGKDATPFDFGAGHVDPKAALDPGLVYDLTADGYLDFLCALNYTPRQINLLARRNATCDADKMYSVTDLNYPSFAAQFDSTHMAGGSSVVKFSRTLTSVSGAGTYKVSISTDSKQVKVSVDPGVLSFGAANDMKSYTVTVTAKSGSPGSSSFARIVWSDGTHRVGSPMAFTWN</sequence>
<feature type="domain" description="PA" evidence="8">
    <location>
        <begin position="105"/>
        <end position="185"/>
    </location>
</feature>
<feature type="domain" description="Peptidase S8/S53" evidence="7">
    <location>
        <begin position="2"/>
        <end position="333"/>
    </location>
</feature>
<dbReference type="InterPro" id="IPR000209">
    <property type="entry name" value="Peptidase_S8/S53_dom"/>
</dbReference>
<dbReference type="Pfam" id="PF00082">
    <property type="entry name" value="Peptidase_S8"/>
    <property type="match status" value="1"/>
</dbReference>
<dbReference type="GO" id="GO:0006508">
    <property type="term" value="P:proteolysis"/>
    <property type="evidence" value="ECO:0007669"/>
    <property type="project" value="UniProtKB-KW"/>
</dbReference>
<dbReference type="InterPro" id="IPR036852">
    <property type="entry name" value="Peptidase_S8/S53_dom_sf"/>
</dbReference>
<evidence type="ECO:0000256" key="2">
    <source>
        <dbReference type="ARBA" id="ARBA00022670"/>
    </source>
</evidence>
<reference evidence="10 11" key="1">
    <citation type="journal article" date="2023" name="Hortic Res">
        <title>Pangenome of water caltrop reveals structural variations and asymmetric subgenome divergence after allopolyploidization.</title>
        <authorList>
            <person name="Zhang X."/>
            <person name="Chen Y."/>
            <person name="Wang L."/>
            <person name="Yuan Y."/>
            <person name="Fang M."/>
            <person name="Shi L."/>
            <person name="Lu R."/>
            <person name="Comes H.P."/>
            <person name="Ma Y."/>
            <person name="Chen Y."/>
            <person name="Huang G."/>
            <person name="Zhou Y."/>
            <person name="Zheng Z."/>
            <person name="Qiu Y."/>
        </authorList>
    </citation>
    <scope>NUCLEOTIDE SEQUENCE [LARGE SCALE GENOMIC DNA]</scope>
    <source>
        <tissue evidence="10">Roots</tissue>
    </source>
</reference>
<evidence type="ECO:0000256" key="1">
    <source>
        <dbReference type="ARBA" id="ARBA00011073"/>
    </source>
</evidence>
<keyword evidence="2" id="KW-0645">Protease</keyword>
<dbReference type="Gene3D" id="3.50.30.30">
    <property type="match status" value="1"/>
</dbReference>
<keyword evidence="4" id="KW-0378">Hydrolase</keyword>
<dbReference type="EMBL" id="JAXIOK010000004">
    <property type="protein sequence ID" value="KAK4773758.1"/>
    <property type="molecule type" value="Genomic_DNA"/>
</dbReference>
<gene>
    <name evidence="10" type="ORF">SAY87_028777</name>
</gene>
<keyword evidence="11" id="KW-1185">Reference proteome</keyword>
<dbReference type="InterPro" id="IPR003137">
    <property type="entry name" value="PA_domain"/>
</dbReference>
<name>A0AAN7KPR4_9MYRT</name>
<dbReference type="InterPro" id="IPR041469">
    <property type="entry name" value="Subtilisin-like_FN3"/>
</dbReference>
<dbReference type="Pfam" id="PF02225">
    <property type="entry name" value="PA"/>
    <property type="match status" value="1"/>
</dbReference>
<accession>A0AAN7KPR4</accession>
<protein>
    <recommendedName>
        <fullName evidence="12">Subtilisin-like protease</fullName>
    </recommendedName>
</protein>
<evidence type="ECO:0000313" key="11">
    <source>
        <dbReference type="Proteomes" id="UP001345219"/>
    </source>
</evidence>
<dbReference type="Proteomes" id="UP001345219">
    <property type="component" value="Chromosome 22"/>
</dbReference>
<evidence type="ECO:0000256" key="5">
    <source>
        <dbReference type="ARBA" id="ARBA00022825"/>
    </source>
</evidence>
<keyword evidence="5" id="KW-0720">Serine protease</keyword>
<evidence type="ECO:0000259" key="7">
    <source>
        <dbReference type="Pfam" id="PF00082"/>
    </source>
</evidence>
<dbReference type="FunFam" id="3.50.30.30:FF:000005">
    <property type="entry name" value="subtilisin-like protease SBT1.5"/>
    <property type="match status" value="1"/>
</dbReference>
<comment type="caution">
    <text evidence="10">The sequence shown here is derived from an EMBL/GenBank/DDBJ whole genome shotgun (WGS) entry which is preliminary data.</text>
</comment>
<proteinExistence type="inferred from homology"/>
<dbReference type="GO" id="GO:0004252">
    <property type="term" value="F:serine-type endopeptidase activity"/>
    <property type="evidence" value="ECO:0007669"/>
    <property type="project" value="InterPro"/>
</dbReference>
<evidence type="ECO:0000256" key="4">
    <source>
        <dbReference type="ARBA" id="ARBA00022801"/>
    </source>
</evidence>
<evidence type="ECO:0000256" key="6">
    <source>
        <dbReference type="ARBA" id="ARBA00023180"/>
    </source>
</evidence>
<dbReference type="Pfam" id="PF17766">
    <property type="entry name" value="fn3_6"/>
    <property type="match status" value="1"/>
</dbReference>
<dbReference type="Gene3D" id="2.60.40.2310">
    <property type="match status" value="1"/>
</dbReference>
<evidence type="ECO:0000256" key="3">
    <source>
        <dbReference type="ARBA" id="ARBA00022729"/>
    </source>
</evidence>
<evidence type="ECO:0008006" key="12">
    <source>
        <dbReference type="Google" id="ProtNLM"/>
    </source>
</evidence>
<dbReference type="InterPro" id="IPR045051">
    <property type="entry name" value="SBT"/>
</dbReference>
<comment type="similarity">
    <text evidence="1">Belongs to the peptidase S8 family.</text>
</comment>
<evidence type="ECO:0000259" key="8">
    <source>
        <dbReference type="Pfam" id="PF02225"/>
    </source>
</evidence>
<evidence type="ECO:0000259" key="9">
    <source>
        <dbReference type="Pfam" id="PF17766"/>
    </source>
</evidence>
<evidence type="ECO:0000313" key="10">
    <source>
        <dbReference type="EMBL" id="KAK4773758.1"/>
    </source>
</evidence>
<dbReference type="Gene3D" id="3.40.50.200">
    <property type="entry name" value="Peptidase S8/S53 domain"/>
    <property type="match status" value="1"/>
</dbReference>